<protein>
    <submittedName>
        <fullName evidence="2">Uncharacterized protein</fullName>
    </submittedName>
</protein>
<keyword evidence="3" id="KW-1185">Reference proteome</keyword>
<dbReference type="EMBL" id="LGRX02027586">
    <property type="protein sequence ID" value="KAK3249098.1"/>
    <property type="molecule type" value="Genomic_DNA"/>
</dbReference>
<name>A0AAE0F282_9CHLO</name>
<feature type="non-terminal residue" evidence="2">
    <location>
        <position position="1"/>
    </location>
</feature>
<dbReference type="Proteomes" id="UP001190700">
    <property type="component" value="Unassembled WGS sequence"/>
</dbReference>
<proteinExistence type="predicted"/>
<gene>
    <name evidence="2" type="ORF">CYMTET_41463</name>
</gene>
<evidence type="ECO:0000256" key="1">
    <source>
        <dbReference type="SAM" id="MobiDB-lite"/>
    </source>
</evidence>
<accession>A0AAE0F282</accession>
<feature type="region of interest" description="Disordered" evidence="1">
    <location>
        <begin position="1"/>
        <end position="96"/>
    </location>
</feature>
<feature type="region of interest" description="Disordered" evidence="1">
    <location>
        <begin position="171"/>
        <end position="191"/>
    </location>
</feature>
<organism evidence="2 3">
    <name type="scientific">Cymbomonas tetramitiformis</name>
    <dbReference type="NCBI Taxonomy" id="36881"/>
    <lineage>
        <taxon>Eukaryota</taxon>
        <taxon>Viridiplantae</taxon>
        <taxon>Chlorophyta</taxon>
        <taxon>Pyramimonadophyceae</taxon>
        <taxon>Pyramimonadales</taxon>
        <taxon>Pyramimonadaceae</taxon>
        <taxon>Cymbomonas</taxon>
    </lineage>
</organism>
<reference evidence="2 3" key="1">
    <citation type="journal article" date="2015" name="Genome Biol. Evol.">
        <title>Comparative Genomics of a Bacterivorous Green Alga Reveals Evolutionary Causalities and Consequences of Phago-Mixotrophic Mode of Nutrition.</title>
        <authorList>
            <person name="Burns J.A."/>
            <person name="Paasch A."/>
            <person name="Narechania A."/>
            <person name="Kim E."/>
        </authorList>
    </citation>
    <scope>NUCLEOTIDE SEQUENCE [LARGE SCALE GENOMIC DNA]</scope>
    <source>
        <strain evidence="2 3">PLY_AMNH</strain>
    </source>
</reference>
<feature type="compositionally biased region" description="Acidic residues" evidence="1">
    <location>
        <begin position="86"/>
        <end position="96"/>
    </location>
</feature>
<evidence type="ECO:0000313" key="2">
    <source>
        <dbReference type="EMBL" id="KAK3249098.1"/>
    </source>
</evidence>
<evidence type="ECO:0000313" key="3">
    <source>
        <dbReference type="Proteomes" id="UP001190700"/>
    </source>
</evidence>
<dbReference type="AlphaFoldDB" id="A0AAE0F282"/>
<sequence length="191" mass="19897">LTTIGGADRQSSHYDLGTGGRGAAVSETPKDVESSRGGKPGKGKSGGPMKRKASSVPAQASSPRSHIPKQRRSDLGAVLGGKETAADMDEESDEEMMDLDDLQAFSIRDRWDDADIGSGEQPLTGGAPAATAARAAATIAAFATAAAATTRTAGTANANVAVQLYSHTVRKQLKKDHHSPLIKNKEEEEEE</sequence>
<comment type="caution">
    <text evidence="2">The sequence shown here is derived from an EMBL/GenBank/DDBJ whole genome shotgun (WGS) entry which is preliminary data.</text>
</comment>